<dbReference type="GO" id="GO:0005886">
    <property type="term" value="C:plasma membrane"/>
    <property type="evidence" value="ECO:0007669"/>
    <property type="project" value="UniProtKB-SubCell"/>
</dbReference>
<keyword evidence="11" id="KW-1185">Reference proteome</keyword>
<evidence type="ECO:0000313" key="10">
    <source>
        <dbReference type="EMBL" id="TKD03491.1"/>
    </source>
</evidence>
<evidence type="ECO:0000256" key="1">
    <source>
        <dbReference type="ARBA" id="ARBA00004651"/>
    </source>
</evidence>
<dbReference type="SUPFAM" id="SSF50182">
    <property type="entry name" value="Sm-like ribonucleoproteins"/>
    <property type="match status" value="1"/>
</dbReference>
<comment type="caution">
    <text evidence="10">The sequence shown here is derived from an EMBL/GenBank/DDBJ whole genome shotgun (WGS) entry which is preliminary data.</text>
</comment>
<dbReference type="GO" id="GO:0008381">
    <property type="term" value="F:mechanosensitive monoatomic ion channel activity"/>
    <property type="evidence" value="ECO:0007669"/>
    <property type="project" value="InterPro"/>
</dbReference>
<feature type="transmembrane region" description="Helical" evidence="7">
    <location>
        <begin position="159"/>
        <end position="176"/>
    </location>
</feature>
<feature type="transmembrane region" description="Helical" evidence="7">
    <location>
        <begin position="196"/>
        <end position="217"/>
    </location>
</feature>
<gene>
    <name evidence="10" type="ORF">E8A74_25130</name>
</gene>
<keyword evidence="3" id="KW-1003">Cell membrane</keyword>
<dbReference type="RefSeq" id="WP_136931611.1">
    <property type="nucleotide sequence ID" value="NZ_SSMQ01000028.1"/>
</dbReference>
<keyword evidence="5 7" id="KW-1133">Transmembrane helix</keyword>
<dbReference type="AlphaFoldDB" id="A0A4U1J803"/>
<evidence type="ECO:0000256" key="2">
    <source>
        <dbReference type="ARBA" id="ARBA00008017"/>
    </source>
</evidence>
<dbReference type="InterPro" id="IPR011066">
    <property type="entry name" value="MscS_channel_C_sf"/>
</dbReference>
<dbReference type="EMBL" id="SSMQ01000028">
    <property type="protein sequence ID" value="TKD03491.1"/>
    <property type="molecule type" value="Genomic_DNA"/>
</dbReference>
<feature type="transmembrane region" description="Helical" evidence="7">
    <location>
        <begin position="65"/>
        <end position="87"/>
    </location>
</feature>
<dbReference type="InterPro" id="IPR006685">
    <property type="entry name" value="MscS_channel_2nd"/>
</dbReference>
<accession>A0A4U1J803</accession>
<evidence type="ECO:0000256" key="6">
    <source>
        <dbReference type="ARBA" id="ARBA00023136"/>
    </source>
</evidence>
<evidence type="ECO:0000259" key="8">
    <source>
        <dbReference type="Pfam" id="PF00924"/>
    </source>
</evidence>
<evidence type="ECO:0000259" key="9">
    <source>
        <dbReference type="Pfam" id="PF21088"/>
    </source>
</evidence>
<feature type="transmembrane region" description="Helical" evidence="7">
    <location>
        <begin position="15"/>
        <end position="40"/>
    </location>
</feature>
<name>A0A4U1J803_9BACT</name>
<comment type="similarity">
    <text evidence="2">Belongs to the MscS (TC 1.A.23) family.</text>
</comment>
<dbReference type="PANTHER" id="PTHR30460">
    <property type="entry name" value="MODERATE CONDUCTANCE MECHANOSENSITIVE CHANNEL YBIO"/>
    <property type="match status" value="1"/>
</dbReference>
<dbReference type="SUPFAM" id="SSF82861">
    <property type="entry name" value="Mechanosensitive channel protein MscS (YggB), transmembrane region"/>
    <property type="match status" value="1"/>
</dbReference>
<evidence type="ECO:0000256" key="7">
    <source>
        <dbReference type="SAM" id="Phobius"/>
    </source>
</evidence>
<dbReference type="InterPro" id="IPR023408">
    <property type="entry name" value="MscS_beta-dom_sf"/>
</dbReference>
<dbReference type="InterPro" id="IPR010920">
    <property type="entry name" value="LSM_dom_sf"/>
</dbReference>
<dbReference type="Gene3D" id="3.30.70.100">
    <property type="match status" value="1"/>
</dbReference>
<dbReference type="Proteomes" id="UP000309215">
    <property type="component" value="Unassembled WGS sequence"/>
</dbReference>
<organism evidence="10 11">
    <name type="scientific">Polyangium fumosum</name>
    <dbReference type="NCBI Taxonomy" id="889272"/>
    <lineage>
        <taxon>Bacteria</taxon>
        <taxon>Pseudomonadati</taxon>
        <taxon>Myxococcota</taxon>
        <taxon>Polyangia</taxon>
        <taxon>Polyangiales</taxon>
        <taxon>Polyangiaceae</taxon>
        <taxon>Polyangium</taxon>
    </lineage>
</organism>
<evidence type="ECO:0000256" key="4">
    <source>
        <dbReference type="ARBA" id="ARBA00022692"/>
    </source>
</evidence>
<sequence length="564" mass="61271">MPLPRFFPDPVLNNVALTAAATAILLLAPLALAIFLRWVVRQATQSVRSKSVESAAEQVQKSLRLVATVLALLVVVGGCATLAIAIIRDIDLHPWANRFVAYTSVRTGQDLLHGATIVVAVAVGWLALRIFFKSLLDRIQAKLLSVAALEGQKEEIPVLRQRAASLGSVAFLYGLHRLGSESLGLPWSVHWLLDTILYVLLVVCAARTLAGIGVLSLEGIDNVGAARLEKSALHVYYAGIRKLLPLAKRTLEAIIHLAAATLIVRQFQTLEAFAPYGPRIIRLLGTFFAARVFVELARVVLVEAFAGEKSAEDETSKHRVTLVYLLQSIVTYVIYFGSALIMMDQLGIDTKPFLAGAGIVGLAVGLGAQKLVNDMVSGFFILFEGHLLKGDYVRIGDCEGTIDSVQLRVTMIRDGFGRMFTFRNGDIGTIINFSREYVHAVVDVIVELQANLNQVFEALVEAGRRLGEAHPDRVLDKLVVRGVTQIAQNGIVVRVAVKLTPGDPDPMPRILRKFIKEVFDERGIQLANATQLAVVLTNDAAEAGRAPGKPRRAGIEFEALPPAP</sequence>
<evidence type="ECO:0000256" key="3">
    <source>
        <dbReference type="ARBA" id="ARBA00022475"/>
    </source>
</evidence>
<keyword evidence="4 7" id="KW-0812">Transmembrane</keyword>
<dbReference type="SUPFAM" id="SSF82689">
    <property type="entry name" value="Mechanosensitive channel protein MscS (YggB), C-terminal domain"/>
    <property type="match status" value="1"/>
</dbReference>
<keyword evidence="6 7" id="KW-0472">Membrane</keyword>
<dbReference type="Gene3D" id="2.30.30.60">
    <property type="match status" value="1"/>
</dbReference>
<feature type="transmembrane region" description="Helical" evidence="7">
    <location>
        <begin position="111"/>
        <end position="132"/>
    </location>
</feature>
<reference evidence="10 11" key="1">
    <citation type="submission" date="2019-04" db="EMBL/GenBank/DDBJ databases">
        <authorList>
            <person name="Li Y."/>
            <person name="Wang J."/>
        </authorList>
    </citation>
    <scope>NUCLEOTIDE SEQUENCE [LARGE SCALE GENOMIC DNA]</scope>
    <source>
        <strain evidence="10 11">DSM 14668</strain>
    </source>
</reference>
<dbReference type="InterPro" id="IPR049142">
    <property type="entry name" value="MS_channel_1st"/>
</dbReference>
<dbReference type="PANTHER" id="PTHR30460:SF0">
    <property type="entry name" value="MODERATE CONDUCTANCE MECHANOSENSITIVE CHANNEL YBIO"/>
    <property type="match status" value="1"/>
</dbReference>
<feature type="domain" description="Mechanosensitive ion channel MscS" evidence="8">
    <location>
        <begin position="371"/>
        <end position="435"/>
    </location>
</feature>
<evidence type="ECO:0000313" key="11">
    <source>
        <dbReference type="Proteomes" id="UP000309215"/>
    </source>
</evidence>
<dbReference type="InterPro" id="IPR011014">
    <property type="entry name" value="MscS_channel_TM-2"/>
</dbReference>
<feature type="transmembrane region" description="Helical" evidence="7">
    <location>
        <begin position="322"/>
        <end position="341"/>
    </location>
</feature>
<protein>
    <submittedName>
        <fullName evidence="10">Mechanosensitive ion channel family protein</fullName>
    </submittedName>
</protein>
<evidence type="ECO:0000256" key="5">
    <source>
        <dbReference type="ARBA" id="ARBA00022989"/>
    </source>
</evidence>
<proteinExistence type="inferred from homology"/>
<dbReference type="Gene3D" id="1.10.287.1260">
    <property type="match status" value="1"/>
</dbReference>
<dbReference type="Pfam" id="PF00924">
    <property type="entry name" value="MS_channel_2nd"/>
    <property type="match status" value="1"/>
</dbReference>
<dbReference type="OrthoDB" id="9784565at2"/>
<dbReference type="Pfam" id="PF21088">
    <property type="entry name" value="MS_channel_1st"/>
    <property type="match status" value="1"/>
</dbReference>
<feature type="transmembrane region" description="Helical" evidence="7">
    <location>
        <begin position="353"/>
        <end position="372"/>
    </location>
</feature>
<dbReference type="InterPro" id="IPR045276">
    <property type="entry name" value="YbiO_bact"/>
</dbReference>
<feature type="domain" description="Mechanosensitive ion channel transmembrane helices 2/3" evidence="9">
    <location>
        <begin position="329"/>
        <end position="369"/>
    </location>
</feature>
<comment type="subcellular location">
    <subcellularLocation>
        <location evidence="1">Cell membrane</location>
        <topology evidence="1">Multi-pass membrane protein</topology>
    </subcellularLocation>
</comment>